<protein>
    <recommendedName>
        <fullName evidence="1">DUF1266 domain-containing protein</fullName>
    </recommendedName>
</protein>
<name>A0A1H4NLT4_9FLAO</name>
<dbReference type="InterPro" id="IPR009677">
    <property type="entry name" value="DUF1266"/>
</dbReference>
<gene>
    <name evidence="2" type="ORF">SAMN05192540_1997</name>
</gene>
<dbReference type="AlphaFoldDB" id="A0A1H4NLT4"/>
<evidence type="ECO:0000313" key="3">
    <source>
        <dbReference type="Proteomes" id="UP000183038"/>
    </source>
</evidence>
<feature type="domain" description="DUF1266" evidence="1">
    <location>
        <begin position="54"/>
        <end position="211"/>
    </location>
</feature>
<sequence>MTAEITPKIQDQLNLSALVLMNNYKKADLNTWYGFNINDHLQLKTVERIAKLHGIQSGVHLRNSLHRYETGAMASNPFEKLASEFRNYTTNTYETKYNAQKNPMTKNVYKLVWRYRFSLKNEKLQGYDFAYYIFLMRIGGALGFIKPEEIAMRLEDVNTRLKNTFSSWGEFHRNVCIGDEFIRGAAEPDISKYPGTETLWECYQRLHIHQANSFKEWNK</sequence>
<proteinExistence type="predicted"/>
<dbReference type="Proteomes" id="UP000183038">
    <property type="component" value="Unassembled WGS sequence"/>
</dbReference>
<reference evidence="2 3" key="1">
    <citation type="submission" date="2016-10" db="EMBL/GenBank/DDBJ databases">
        <authorList>
            <person name="de Groot N.N."/>
        </authorList>
    </citation>
    <scope>NUCLEOTIDE SEQUENCE [LARGE SCALE GENOMIC DNA]</scope>
    <source>
        <strain evidence="2 3">MAR_2009_71</strain>
    </source>
</reference>
<dbReference type="EMBL" id="FNTB01000001">
    <property type="protein sequence ID" value="SEB96179.1"/>
    <property type="molecule type" value="Genomic_DNA"/>
</dbReference>
<evidence type="ECO:0000259" key="1">
    <source>
        <dbReference type="Pfam" id="PF06889"/>
    </source>
</evidence>
<evidence type="ECO:0000313" key="2">
    <source>
        <dbReference type="EMBL" id="SEB96179.1"/>
    </source>
</evidence>
<accession>A0A1H4NLT4</accession>
<dbReference type="RefSeq" id="WP_074672353.1">
    <property type="nucleotide sequence ID" value="NZ_FNTB01000001.1"/>
</dbReference>
<organism evidence="2 3">
    <name type="scientific">Maribacter dokdonensis</name>
    <dbReference type="NCBI Taxonomy" id="320912"/>
    <lineage>
        <taxon>Bacteria</taxon>
        <taxon>Pseudomonadati</taxon>
        <taxon>Bacteroidota</taxon>
        <taxon>Flavobacteriia</taxon>
        <taxon>Flavobacteriales</taxon>
        <taxon>Flavobacteriaceae</taxon>
        <taxon>Maribacter</taxon>
    </lineage>
</organism>
<dbReference type="Pfam" id="PF06889">
    <property type="entry name" value="DUF1266"/>
    <property type="match status" value="1"/>
</dbReference>
<dbReference type="OrthoDB" id="1174736at2"/>